<evidence type="ECO:0000259" key="5">
    <source>
        <dbReference type="Pfam" id="PF08501"/>
    </source>
</evidence>
<dbReference type="Proteomes" id="UP000813461">
    <property type="component" value="Unassembled WGS sequence"/>
</dbReference>
<dbReference type="InterPro" id="IPR031322">
    <property type="entry name" value="Shikimate/glucono_kinase"/>
</dbReference>
<dbReference type="OrthoDB" id="4415835at2759"/>
<dbReference type="SUPFAM" id="SSF51569">
    <property type="entry name" value="Aldolase"/>
    <property type="match status" value="1"/>
</dbReference>
<dbReference type="Pfam" id="PF18317">
    <property type="entry name" value="SDH_C"/>
    <property type="match status" value="1"/>
</dbReference>
<dbReference type="SUPFAM" id="SSF53223">
    <property type="entry name" value="Aminoacid dehydrogenase-like, N-terminal domain"/>
    <property type="match status" value="1"/>
</dbReference>
<organism evidence="7 8">
    <name type="scientific">Paraphoma chrysanthemicola</name>
    <dbReference type="NCBI Taxonomy" id="798071"/>
    <lineage>
        <taxon>Eukaryota</taxon>
        <taxon>Fungi</taxon>
        <taxon>Dikarya</taxon>
        <taxon>Ascomycota</taxon>
        <taxon>Pezizomycotina</taxon>
        <taxon>Dothideomycetes</taxon>
        <taxon>Pleosporomycetidae</taxon>
        <taxon>Pleosporales</taxon>
        <taxon>Pleosporineae</taxon>
        <taxon>Phaeosphaeriaceae</taxon>
        <taxon>Paraphoma</taxon>
    </lineage>
</organism>
<dbReference type="GO" id="GO:0009423">
    <property type="term" value="P:chorismate biosynthetic process"/>
    <property type="evidence" value="ECO:0007669"/>
    <property type="project" value="TreeGrafter"/>
</dbReference>
<name>A0A8K0VWK6_9PLEO</name>
<feature type="region of interest" description="Disordered" evidence="3">
    <location>
        <begin position="1"/>
        <end position="38"/>
    </location>
</feature>
<dbReference type="PANTHER" id="PTHR21089:SF1">
    <property type="entry name" value="BIFUNCTIONAL 3-DEHYDROQUINATE DEHYDRATASE_SHIKIMATE DEHYDROGENASE, CHLOROPLASTIC"/>
    <property type="match status" value="1"/>
</dbReference>
<dbReference type="InterPro" id="IPR027417">
    <property type="entry name" value="P-loop_NTPase"/>
</dbReference>
<dbReference type="PANTHER" id="PTHR21089">
    <property type="entry name" value="SHIKIMATE DEHYDROGENASE"/>
    <property type="match status" value="1"/>
</dbReference>
<evidence type="ECO:0000313" key="8">
    <source>
        <dbReference type="Proteomes" id="UP000813461"/>
    </source>
</evidence>
<dbReference type="InterPro" id="IPR041121">
    <property type="entry name" value="SDH_C"/>
</dbReference>
<dbReference type="GO" id="GO:0019632">
    <property type="term" value="P:shikimate metabolic process"/>
    <property type="evidence" value="ECO:0007669"/>
    <property type="project" value="TreeGrafter"/>
</dbReference>
<feature type="domain" description="Shikimate dehydrogenase substrate binding N-terminal" evidence="5">
    <location>
        <begin position="502"/>
        <end position="582"/>
    </location>
</feature>
<keyword evidence="8" id="KW-1185">Reference proteome</keyword>
<dbReference type="InterPro" id="IPR013785">
    <property type="entry name" value="Aldolase_TIM"/>
</dbReference>
<dbReference type="InterPro" id="IPR001381">
    <property type="entry name" value="DHquinase_I"/>
</dbReference>
<feature type="domain" description="Quinate/shikimate 5-dehydrogenase/glutamyl-tRNA reductase" evidence="4">
    <location>
        <begin position="632"/>
        <end position="677"/>
    </location>
</feature>
<evidence type="ECO:0000256" key="2">
    <source>
        <dbReference type="ARBA" id="ARBA00009349"/>
    </source>
</evidence>
<dbReference type="InterPro" id="IPR046346">
    <property type="entry name" value="Aminoacid_DH-like_N_sf"/>
</dbReference>
<evidence type="ECO:0000313" key="7">
    <source>
        <dbReference type="EMBL" id="KAH7084138.1"/>
    </source>
</evidence>
<reference evidence="7" key="1">
    <citation type="journal article" date="2021" name="Nat. Commun.">
        <title>Genetic determinants of endophytism in the Arabidopsis root mycobiome.</title>
        <authorList>
            <person name="Mesny F."/>
            <person name="Miyauchi S."/>
            <person name="Thiergart T."/>
            <person name="Pickel B."/>
            <person name="Atanasova L."/>
            <person name="Karlsson M."/>
            <person name="Huettel B."/>
            <person name="Barry K.W."/>
            <person name="Haridas S."/>
            <person name="Chen C."/>
            <person name="Bauer D."/>
            <person name="Andreopoulos W."/>
            <person name="Pangilinan J."/>
            <person name="LaButti K."/>
            <person name="Riley R."/>
            <person name="Lipzen A."/>
            <person name="Clum A."/>
            <person name="Drula E."/>
            <person name="Henrissat B."/>
            <person name="Kohler A."/>
            <person name="Grigoriev I.V."/>
            <person name="Martin F.M."/>
            <person name="Hacquard S."/>
        </authorList>
    </citation>
    <scope>NUCLEOTIDE SEQUENCE</scope>
    <source>
        <strain evidence="7">MPI-SDFR-AT-0120</strain>
    </source>
</reference>
<dbReference type="Gene3D" id="3.40.50.720">
    <property type="entry name" value="NAD(P)-binding Rossmann-like Domain"/>
    <property type="match status" value="1"/>
</dbReference>
<dbReference type="CDD" id="cd01065">
    <property type="entry name" value="NAD_bind_Shikimate_DH"/>
    <property type="match status" value="1"/>
</dbReference>
<dbReference type="GO" id="GO:0004764">
    <property type="term" value="F:shikimate 3-dehydrogenase (NADP+) activity"/>
    <property type="evidence" value="ECO:0007669"/>
    <property type="project" value="InterPro"/>
</dbReference>
<dbReference type="SUPFAM" id="SSF51735">
    <property type="entry name" value="NAD(P)-binding Rossmann-fold domains"/>
    <property type="match status" value="1"/>
</dbReference>
<dbReference type="InterPro" id="IPR036291">
    <property type="entry name" value="NAD(P)-bd_dom_sf"/>
</dbReference>
<dbReference type="Gene3D" id="3.40.50.10860">
    <property type="entry name" value="Leucine Dehydrogenase, chain A, domain 1"/>
    <property type="match status" value="1"/>
</dbReference>
<proteinExistence type="inferred from homology"/>
<dbReference type="InterPro" id="IPR022893">
    <property type="entry name" value="Shikimate_DH_fam"/>
</dbReference>
<gene>
    <name evidence="7" type="ORF">FB567DRAFT_76029</name>
</gene>
<dbReference type="InterPro" id="IPR013708">
    <property type="entry name" value="Shikimate_DH-bd_N"/>
</dbReference>
<sequence length="825" mass="90722">MTETIPLPECLPSRDSNTSSSQCSREHSPSADPASYSPSTPRWIRAYRSDASIALVGIRGTGLSTLAIIAASCLNFKLLDADHQFFQVTGLSRAKYRSEHGHAQYSHAETALLRSMLSDNPTKTIIVCGPGAVEPSGRTSVANFASDHPVIYVTRDLQGVQGYLRVWDAVTVSRIQKASAPVLRSISNYEYYNPTRAVSASEQSARNPLALKQVEKDFLQFLCSITERSENTTQTQESQQLTLPENRRLTYGLIIPLPVSDTYWSELRKEDILADAIELLLPLSAIGLERDGFDGLAADYITQQYCAAKSNTHLPIILGFRLFEQHSSSSDQVKEGYLEALYHCLRLAPDYLCVDLLQGPETIQRLTAIKGRTRIIAECTESKNYRDWTSPIWSERVTLAGTYGADVVRLRQEASTIADNFAVRHFVDKMNTSSEHKVTVIAYNTGRLGRMSQYCGTHLNPVTDSRLRDHSASGLYGSMLTIQQSHNALYTSYILDALCFGIYGNNVAQSLSPAMHNAAFQRSGMPHVYKAFQYPTLQEMLNLISDPRLGGLSVTAPFKSQVLSLVDEISHEASIIGAINTLVPLRSDKDIAKSTRNRVGPSLALYGDNTDWIGITNCVVNNLSPINAIKRRTTALVVGAGGMARAATYALARLGVRNIFIHNRSPGRAEALAEHFTRCGVIRRADMPGRSCPDKDSNHEAMASTISILTEKTASWPEAVDLPTIIVSCIATQDLNGQCSVDTSLPPLWLASPTGGVVLELSYAPPETPLLKQVRSLEDQGWVAVDGLQMLPAQGKRQFELFTSCRAPIKAMREAVLKAHQQKNR</sequence>
<comment type="caution">
    <text evidence="7">The sequence shown here is derived from an EMBL/GenBank/DDBJ whole genome shotgun (WGS) entry which is preliminary data.</text>
</comment>
<comment type="similarity">
    <text evidence="1">In the 2nd section; belongs to the type-I 3-dehydroquinase family.</text>
</comment>
<protein>
    <recommendedName>
        <fullName evidence="9">Quinate repressor protein</fullName>
    </recommendedName>
</protein>
<dbReference type="Pfam" id="PF01487">
    <property type="entry name" value="DHquinase_I"/>
    <property type="match status" value="1"/>
</dbReference>
<comment type="similarity">
    <text evidence="2">In the N-terminal section; belongs to the shikimate kinase family.</text>
</comment>
<feature type="domain" description="SDH C-terminal" evidence="6">
    <location>
        <begin position="787"/>
        <end position="817"/>
    </location>
</feature>
<evidence type="ECO:0000256" key="1">
    <source>
        <dbReference type="ARBA" id="ARBA00006477"/>
    </source>
</evidence>
<evidence type="ECO:0000259" key="4">
    <source>
        <dbReference type="Pfam" id="PF01488"/>
    </source>
</evidence>
<dbReference type="AlphaFoldDB" id="A0A8K0VWK6"/>
<dbReference type="CDD" id="cd00502">
    <property type="entry name" value="DHQase_I"/>
    <property type="match status" value="1"/>
</dbReference>
<dbReference type="SUPFAM" id="SSF52540">
    <property type="entry name" value="P-loop containing nucleoside triphosphate hydrolases"/>
    <property type="match status" value="1"/>
</dbReference>
<evidence type="ECO:0000259" key="6">
    <source>
        <dbReference type="Pfam" id="PF18317"/>
    </source>
</evidence>
<dbReference type="InterPro" id="IPR006151">
    <property type="entry name" value="Shikm_DH/Glu-tRNA_Rdtase"/>
</dbReference>
<dbReference type="Pfam" id="PF01488">
    <property type="entry name" value="Shikimate_DH"/>
    <property type="match status" value="1"/>
</dbReference>
<evidence type="ECO:0008006" key="9">
    <source>
        <dbReference type="Google" id="ProtNLM"/>
    </source>
</evidence>
<dbReference type="Gene3D" id="3.20.20.70">
    <property type="entry name" value="Aldolase class I"/>
    <property type="match status" value="1"/>
</dbReference>
<dbReference type="GO" id="GO:0003855">
    <property type="term" value="F:3-dehydroquinate dehydratase activity"/>
    <property type="evidence" value="ECO:0007669"/>
    <property type="project" value="InterPro"/>
</dbReference>
<feature type="compositionally biased region" description="Polar residues" evidence="3">
    <location>
        <begin position="14"/>
        <end position="23"/>
    </location>
</feature>
<dbReference type="Pfam" id="PF01202">
    <property type="entry name" value="SKI"/>
    <property type="match status" value="1"/>
</dbReference>
<dbReference type="Pfam" id="PF08501">
    <property type="entry name" value="Shikimate_dh_N"/>
    <property type="match status" value="1"/>
</dbReference>
<dbReference type="EMBL" id="JAGMVJ010000012">
    <property type="protein sequence ID" value="KAH7084138.1"/>
    <property type="molecule type" value="Genomic_DNA"/>
</dbReference>
<accession>A0A8K0VWK6</accession>
<dbReference type="Gene3D" id="3.40.50.300">
    <property type="entry name" value="P-loop containing nucleotide triphosphate hydrolases"/>
    <property type="match status" value="1"/>
</dbReference>
<evidence type="ECO:0000256" key="3">
    <source>
        <dbReference type="SAM" id="MobiDB-lite"/>
    </source>
</evidence>